<comment type="caution">
    <text evidence="1">The sequence shown here is derived from an EMBL/GenBank/DDBJ whole genome shotgun (WGS) entry which is preliminary data.</text>
</comment>
<evidence type="ECO:0000313" key="2">
    <source>
        <dbReference type="Proteomes" id="UP000799755"/>
    </source>
</evidence>
<protein>
    <submittedName>
        <fullName evidence="1">S-adenosyl-L-methionine-dependent methyltransferase</fullName>
    </submittedName>
</protein>
<dbReference type="Proteomes" id="UP000799755">
    <property type="component" value="Unassembled WGS sequence"/>
</dbReference>
<keyword evidence="1" id="KW-0808">Transferase</keyword>
<proteinExistence type="predicted"/>
<reference evidence="1" key="1">
    <citation type="journal article" date="2020" name="Stud. Mycol.">
        <title>101 Dothideomycetes genomes: a test case for predicting lifestyles and emergence of pathogens.</title>
        <authorList>
            <person name="Haridas S."/>
            <person name="Albert R."/>
            <person name="Binder M."/>
            <person name="Bloem J."/>
            <person name="Labutti K."/>
            <person name="Salamov A."/>
            <person name="Andreopoulos B."/>
            <person name="Baker S."/>
            <person name="Barry K."/>
            <person name="Bills G."/>
            <person name="Bluhm B."/>
            <person name="Cannon C."/>
            <person name="Castanera R."/>
            <person name="Culley D."/>
            <person name="Daum C."/>
            <person name="Ezra D."/>
            <person name="Gonzalez J."/>
            <person name="Henrissat B."/>
            <person name="Kuo A."/>
            <person name="Liang C."/>
            <person name="Lipzen A."/>
            <person name="Lutzoni F."/>
            <person name="Magnuson J."/>
            <person name="Mondo S."/>
            <person name="Nolan M."/>
            <person name="Ohm R."/>
            <person name="Pangilinan J."/>
            <person name="Park H.-J."/>
            <person name="Ramirez L."/>
            <person name="Alfaro M."/>
            <person name="Sun H."/>
            <person name="Tritt A."/>
            <person name="Yoshinaga Y."/>
            <person name="Zwiers L.-H."/>
            <person name="Turgeon B."/>
            <person name="Goodwin S."/>
            <person name="Spatafora J."/>
            <person name="Crous P."/>
            <person name="Grigoriev I."/>
        </authorList>
    </citation>
    <scope>NUCLEOTIDE SEQUENCE</scope>
    <source>
        <strain evidence="1">ATCC 200398</strain>
    </source>
</reference>
<organism evidence="1 2">
    <name type="scientific">Lindgomyces ingoldianus</name>
    <dbReference type="NCBI Taxonomy" id="673940"/>
    <lineage>
        <taxon>Eukaryota</taxon>
        <taxon>Fungi</taxon>
        <taxon>Dikarya</taxon>
        <taxon>Ascomycota</taxon>
        <taxon>Pezizomycotina</taxon>
        <taxon>Dothideomycetes</taxon>
        <taxon>Pleosporomycetidae</taxon>
        <taxon>Pleosporales</taxon>
        <taxon>Lindgomycetaceae</taxon>
        <taxon>Lindgomyces</taxon>
    </lineage>
</organism>
<accession>A0ACB6QG73</accession>
<name>A0ACB6QG73_9PLEO</name>
<keyword evidence="2" id="KW-1185">Reference proteome</keyword>
<evidence type="ECO:0000313" key="1">
    <source>
        <dbReference type="EMBL" id="KAF2465357.1"/>
    </source>
</evidence>
<dbReference type="EMBL" id="MU003530">
    <property type="protein sequence ID" value="KAF2465357.1"/>
    <property type="molecule type" value="Genomic_DNA"/>
</dbReference>
<gene>
    <name evidence="1" type="ORF">BDR25DRAFT_379028</name>
</gene>
<sequence length="301" mass="33372">MAASPQSNKPSAEFIDKLTNTGWNDPGIVEKYKRAEEASKPFADVMIKKAGLESFEGEVNAFDLACGTGAVAAALYDRIPKDKWGSVKMLGGDKSELMVGYLNDRAKKQGWIGLEGRVIDGANMSLPPSTFTHFFINFGVFIMPLSTLTQCHSFLRPGGFMGLTTWAYLPWYPLVVRAINSLPSPPHCPSETEVEKQVYTSGEWQNPSFVKRTLADSGFVDVDVVQEKRKVNCGTAQDFCETMFMPLKLMSGFWAQEGEEREKMLQSVTKELESCIVQDVGEGGHIIMEFEAIIATGRKRE</sequence>
<keyword evidence="1" id="KW-0489">Methyltransferase</keyword>